<dbReference type="AlphaFoldDB" id="A0A1M5XLF2"/>
<name>A0A1M5XLF2_9BACI</name>
<reference evidence="2" key="1">
    <citation type="submission" date="2016-11" db="EMBL/GenBank/DDBJ databases">
        <authorList>
            <person name="Varghese N."/>
            <person name="Submissions S."/>
        </authorList>
    </citation>
    <scope>NUCLEOTIDE SEQUENCE [LARGE SCALE GENOMIC DNA]</scope>
    <source>
        <strain evidence="2">CGMCC 1.6496</strain>
    </source>
</reference>
<dbReference type="RefSeq" id="WP_073013345.1">
    <property type="nucleotide sequence ID" value="NZ_FQXD01000029.1"/>
</dbReference>
<feature type="non-terminal residue" evidence="1">
    <location>
        <position position="1"/>
    </location>
</feature>
<evidence type="ECO:0000313" key="2">
    <source>
        <dbReference type="Proteomes" id="UP000184079"/>
    </source>
</evidence>
<keyword evidence="2" id="KW-1185">Reference proteome</keyword>
<accession>A0A1M5XLF2</accession>
<evidence type="ECO:0000313" key="1">
    <source>
        <dbReference type="EMBL" id="SHI00621.1"/>
    </source>
</evidence>
<proteinExistence type="predicted"/>
<sequence>KFLDYYFADMSEIKNTFIGTAGIGAYDKLTIADVEDAFHEVVKMEDGIPMLLDLDEFEDLLATLKDLQKDTGEIAHHMEKMARDFERIDQILAQWFGIKN</sequence>
<dbReference type="Proteomes" id="UP000184079">
    <property type="component" value="Unassembled WGS sequence"/>
</dbReference>
<organism evidence="1 2">
    <name type="scientific">Virgibacillus chiguensis</name>
    <dbReference type="NCBI Taxonomy" id="411959"/>
    <lineage>
        <taxon>Bacteria</taxon>
        <taxon>Bacillati</taxon>
        <taxon>Bacillota</taxon>
        <taxon>Bacilli</taxon>
        <taxon>Bacillales</taxon>
        <taxon>Bacillaceae</taxon>
        <taxon>Virgibacillus</taxon>
    </lineage>
</organism>
<dbReference type="EMBL" id="FQXD01000029">
    <property type="protein sequence ID" value="SHI00621.1"/>
    <property type="molecule type" value="Genomic_DNA"/>
</dbReference>
<protein>
    <submittedName>
        <fullName evidence="1">Uncharacterized protein</fullName>
    </submittedName>
</protein>
<gene>
    <name evidence="1" type="ORF">SAMN05421807_12930</name>
</gene>